<dbReference type="OrthoDB" id="3240329at2"/>
<comment type="caution">
    <text evidence="2">The sequence shown here is derived from an EMBL/GenBank/DDBJ whole genome shotgun (WGS) entry which is preliminary data.</text>
</comment>
<evidence type="ECO:0000313" key="2">
    <source>
        <dbReference type="EMBL" id="KFF30653.1"/>
    </source>
</evidence>
<dbReference type="Proteomes" id="UP000028730">
    <property type="component" value="Unassembled WGS sequence"/>
</dbReference>
<sequence>MNQIPTRTLTRAFALANEPAPTPNGLIQTPSWLIAATAALFLVCAALVTAVIVLSLPKRTPQRRRSRGAHTGDNDRRAWHQRISAIVDANAQHETDYEEAMDALAKVARDFASSTTGRDLGSRTLLDIAREPHTQDASHGMGLLKATINALYPPQFADHTRAYTEETSVEQAGEWVSDLVDRWR</sequence>
<name>A0A086BNY9_9BIFI</name>
<protein>
    <recommendedName>
        <fullName evidence="4">DUF4129 domain-containing protein</fullName>
    </recommendedName>
</protein>
<gene>
    <name evidence="2" type="ORF">BBOMB_1520</name>
</gene>
<dbReference type="RefSeq" id="WP_052377582.1">
    <property type="nucleotide sequence ID" value="NZ_ATLK01000002.1"/>
</dbReference>
<keyword evidence="1" id="KW-0812">Transmembrane</keyword>
<evidence type="ECO:0000313" key="3">
    <source>
        <dbReference type="Proteomes" id="UP000028730"/>
    </source>
</evidence>
<keyword evidence="3" id="KW-1185">Reference proteome</keyword>
<keyword evidence="1" id="KW-1133">Transmembrane helix</keyword>
<accession>A0A086BNY9</accession>
<evidence type="ECO:0000256" key="1">
    <source>
        <dbReference type="SAM" id="Phobius"/>
    </source>
</evidence>
<reference evidence="2 3" key="1">
    <citation type="journal article" date="2014" name="Appl. Environ. Microbiol.">
        <title>Genomic encyclopedia of type strains of the genus Bifidobacterium.</title>
        <authorList>
            <person name="Milani C."/>
            <person name="Lugli G.A."/>
            <person name="Duranti S."/>
            <person name="Turroni F."/>
            <person name="Bottacini F."/>
            <person name="Mangifesta M."/>
            <person name="Sanchez B."/>
            <person name="Viappiani A."/>
            <person name="Mancabelli L."/>
            <person name="Taminiau B."/>
            <person name="Delcenserie V."/>
            <person name="Barrangou R."/>
            <person name="Margolles A."/>
            <person name="van Sinderen D."/>
            <person name="Ventura M."/>
        </authorList>
    </citation>
    <scope>NUCLEOTIDE SEQUENCE [LARGE SCALE GENOMIC DNA]</scope>
    <source>
        <strain evidence="2 3">DSM 19703</strain>
    </source>
</reference>
<evidence type="ECO:0008006" key="4">
    <source>
        <dbReference type="Google" id="ProtNLM"/>
    </source>
</evidence>
<dbReference type="eggNOG" id="ENOG5031KGE">
    <property type="taxonomic scope" value="Bacteria"/>
</dbReference>
<keyword evidence="1" id="KW-0472">Membrane</keyword>
<dbReference type="EMBL" id="ATLK01000002">
    <property type="protein sequence ID" value="KFF30653.1"/>
    <property type="molecule type" value="Genomic_DNA"/>
</dbReference>
<feature type="transmembrane region" description="Helical" evidence="1">
    <location>
        <begin position="32"/>
        <end position="56"/>
    </location>
</feature>
<proteinExistence type="predicted"/>
<dbReference type="STRING" id="1341695.BBOMB_1520"/>
<organism evidence="2 3">
    <name type="scientific">Bifidobacterium bombi DSM 19703</name>
    <dbReference type="NCBI Taxonomy" id="1341695"/>
    <lineage>
        <taxon>Bacteria</taxon>
        <taxon>Bacillati</taxon>
        <taxon>Actinomycetota</taxon>
        <taxon>Actinomycetes</taxon>
        <taxon>Bifidobacteriales</taxon>
        <taxon>Bifidobacteriaceae</taxon>
        <taxon>Bifidobacterium</taxon>
    </lineage>
</organism>
<dbReference type="AlphaFoldDB" id="A0A086BNY9"/>